<comment type="caution">
    <text evidence="1">The sequence shown here is derived from an EMBL/GenBank/DDBJ whole genome shotgun (WGS) entry which is preliminary data.</text>
</comment>
<keyword evidence="2" id="KW-1185">Reference proteome</keyword>
<organism evidence="1 2">
    <name type="scientific">Trifolium pratense</name>
    <name type="common">Red clover</name>
    <dbReference type="NCBI Taxonomy" id="57577"/>
    <lineage>
        <taxon>Eukaryota</taxon>
        <taxon>Viridiplantae</taxon>
        <taxon>Streptophyta</taxon>
        <taxon>Embryophyta</taxon>
        <taxon>Tracheophyta</taxon>
        <taxon>Spermatophyta</taxon>
        <taxon>Magnoliopsida</taxon>
        <taxon>eudicotyledons</taxon>
        <taxon>Gunneridae</taxon>
        <taxon>Pentapetalae</taxon>
        <taxon>rosids</taxon>
        <taxon>fabids</taxon>
        <taxon>Fabales</taxon>
        <taxon>Fabaceae</taxon>
        <taxon>Papilionoideae</taxon>
        <taxon>50 kb inversion clade</taxon>
        <taxon>NPAAA clade</taxon>
        <taxon>Hologalegina</taxon>
        <taxon>IRL clade</taxon>
        <taxon>Trifolieae</taxon>
        <taxon>Trifolium</taxon>
    </lineage>
</organism>
<dbReference type="EMBL" id="CASHSV030000409">
    <property type="protein sequence ID" value="CAJ2662305.1"/>
    <property type="molecule type" value="Genomic_DNA"/>
</dbReference>
<name>A0ACB0L151_TRIPR</name>
<reference evidence="1" key="1">
    <citation type="submission" date="2023-10" db="EMBL/GenBank/DDBJ databases">
        <authorList>
            <person name="Rodriguez Cubillos JULIANA M."/>
            <person name="De Vega J."/>
        </authorList>
    </citation>
    <scope>NUCLEOTIDE SEQUENCE</scope>
</reference>
<dbReference type="Proteomes" id="UP001177021">
    <property type="component" value="Unassembled WGS sequence"/>
</dbReference>
<accession>A0ACB0L151</accession>
<proteinExistence type="predicted"/>
<evidence type="ECO:0000313" key="2">
    <source>
        <dbReference type="Proteomes" id="UP001177021"/>
    </source>
</evidence>
<evidence type="ECO:0000313" key="1">
    <source>
        <dbReference type="EMBL" id="CAJ2662305.1"/>
    </source>
</evidence>
<protein>
    <submittedName>
        <fullName evidence="1">Uncharacterized protein</fullName>
    </submittedName>
</protein>
<gene>
    <name evidence="1" type="ORF">MILVUS5_LOCUS27913</name>
</gene>
<sequence>MFSCSLLPSWKTIMHERSMFMRLTVKSKMILYLLSHQVCISRFDFAVCVQKDDFEVVLKILIERILCEKPSAKCPFSCIIDQNIVVIQTGYGLLQLK</sequence>